<dbReference type="PROSITE" id="PS01117">
    <property type="entry name" value="HTH_MARR_1"/>
    <property type="match status" value="1"/>
</dbReference>
<evidence type="ECO:0000256" key="1">
    <source>
        <dbReference type="ARBA" id="ARBA00023015"/>
    </source>
</evidence>
<dbReference type="InterPro" id="IPR023187">
    <property type="entry name" value="Tscrpt_reg_MarR-type_CS"/>
</dbReference>
<keyword evidence="1" id="KW-0805">Transcription regulation</keyword>
<accession>A0ABQ6ASG6</accession>
<comment type="caution">
    <text evidence="5">The sequence shown here is derived from an EMBL/GenBank/DDBJ whole genome shotgun (WGS) entry which is preliminary data.</text>
</comment>
<proteinExistence type="predicted"/>
<dbReference type="EMBL" id="BSOW01000005">
    <property type="protein sequence ID" value="GLR85162.1"/>
    <property type="molecule type" value="Genomic_DNA"/>
</dbReference>
<dbReference type="SMART" id="SM00347">
    <property type="entry name" value="HTH_MARR"/>
    <property type="match status" value="1"/>
</dbReference>
<reference evidence="6" key="1">
    <citation type="journal article" date="2019" name="Int. J. Syst. Evol. Microbiol.">
        <title>The Global Catalogue of Microorganisms (GCM) 10K type strain sequencing project: providing services to taxonomists for standard genome sequencing and annotation.</title>
        <authorList>
            <consortium name="The Broad Institute Genomics Platform"/>
            <consortium name="The Broad Institute Genome Sequencing Center for Infectious Disease"/>
            <person name="Wu L."/>
            <person name="Ma J."/>
        </authorList>
    </citation>
    <scope>NUCLEOTIDE SEQUENCE [LARGE SCALE GENOMIC DNA]</scope>
    <source>
        <strain evidence="6">NBRC 102520</strain>
    </source>
</reference>
<organism evidence="5 6">
    <name type="scientific">Bradyrhizobium iriomotense</name>
    <dbReference type="NCBI Taxonomy" id="441950"/>
    <lineage>
        <taxon>Bacteria</taxon>
        <taxon>Pseudomonadati</taxon>
        <taxon>Pseudomonadota</taxon>
        <taxon>Alphaproteobacteria</taxon>
        <taxon>Hyphomicrobiales</taxon>
        <taxon>Nitrobacteraceae</taxon>
        <taxon>Bradyrhizobium</taxon>
    </lineage>
</organism>
<dbReference type="PANTHER" id="PTHR33164:SF89">
    <property type="entry name" value="MARR FAMILY REGULATORY PROTEIN"/>
    <property type="match status" value="1"/>
</dbReference>
<keyword evidence="6" id="KW-1185">Reference proteome</keyword>
<evidence type="ECO:0000259" key="4">
    <source>
        <dbReference type="PROSITE" id="PS50995"/>
    </source>
</evidence>
<dbReference type="Proteomes" id="UP001156905">
    <property type="component" value="Unassembled WGS sequence"/>
</dbReference>
<dbReference type="PROSITE" id="PS50995">
    <property type="entry name" value="HTH_MARR_2"/>
    <property type="match status" value="1"/>
</dbReference>
<dbReference type="InterPro" id="IPR036388">
    <property type="entry name" value="WH-like_DNA-bd_sf"/>
</dbReference>
<name>A0ABQ6ASG6_9BRAD</name>
<evidence type="ECO:0000256" key="2">
    <source>
        <dbReference type="ARBA" id="ARBA00023125"/>
    </source>
</evidence>
<dbReference type="PRINTS" id="PR00598">
    <property type="entry name" value="HTHMARR"/>
</dbReference>
<dbReference type="Pfam" id="PF12802">
    <property type="entry name" value="MarR_2"/>
    <property type="match status" value="1"/>
</dbReference>
<evidence type="ECO:0000256" key="3">
    <source>
        <dbReference type="ARBA" id="ARBA00023163"/>
    </source>
</evidence>
<evidence type="ECO:0000313" key="5">
    <source>
        <dbReference type="EMBL" id="GLR85162.1"/>
    </source>
</evidence>
<dbReference type="PANTHER" id="PTHR33164">
    <property type="entry name" value="TRANSCRIPTIONAL REGULATOR, MARR FAMILY"/>
    <property type="match status" value="1"/>
</dbReference>
<gene>
    <name evidence="5" type="ORF">GCM10007857_18720</name>
</gene>
<dbReference type="InterPro" id="IPR039422">
    <property type="entry name" value="MarR/SlyA-like"/>
</dbReference>
<dbReference type="Gene3D" id="1.10.10.10">
    <property type="entry name" value="Winged helix-like DNA-binding domain superfamily/Winged helix DNA-binding domain"/>
    <property type="match status" value="1"/>
</dbReference>
<dbReference type="SUPFAM" id="SSF46785">
    <property type="entry name" value="Winged helix' DNA-binding domain"/>
    <property type="match status" value="1"/>
</dbReference>
<keyword evidence="3" id="KW-0804">Transcription</keyword>
<protein>
    <submittedName>
        <fullName evidence="5">Transcriptional regulator</fullName>
    </submittedName>
</protein>
<dbReference type="InterPro" id="IPR036390">
    <property type="entry name" value="WH_DNA-bd_sf"/>
</dbReference>
<dbReference type="InterPro" id="IPR000835">
    <property type="entry name" value="HTH_MarR-typ"/>
</dbReference>
<keyword evidence="2" id="KW-0238">DNA-binding</keyword>
<evidence type="ECO:0000313" key="6">
    <source>
        <dbReference type="Proteomes" id="UP001156905"/>
    </source>
</evidence>
<feature type="domain" description="HTH marR-type" evidence="4">
    <location>
        <begin position="6"/>
        <end position="133"/>
    </location>
</feature>
<sequence length="194" mass="22293">MTMNSARESIELLGQLARIFLFEEVKHGLRDREWMALRFLARANRFSRTPSALASHVGTTRGTASYIIQELEQKGYLEKTRSAKDKRSVTLSVTQQGKKFLVRDPVNALVDAIALLDEERKTSFRDALRHVLDQSDTGQQRHRADICRGCMFLRETRGNPENETPAEFTCRLFRAAITDVETELLCTSFEQRRQ</sequence>